<protein>
    <submittedName>
        <fullName evidence="1">Uncharacterized protein</fullName>
    </submittedName>
</protein>
<dbReference type="EMBL" id="DSAY01000172">
    <property type="protein sequence ID" value="HDP15937.1"/>
    <property type="molecule type" value="Genomic_DNA"/>
</dbReference>
<evidence type="ECO:0000313" key="1">
    <source>
        <dbReference type="EMBL" id="HDP15937.1"/>
    </source>
</evidence>
<dbReference type="AlphaFoldDB" id="A0A7C1CE47"/>
<proteinExistence type="predicted"/>
<organism evidence="1">
    <name type="scientific">Thermofilum adornatum</name>
    <dbReference type="NCBI Taxonomy" id="1365176"/>
    <lineage>
        <taxon>Archaea</taxon>
        <taxon>Thermoproteota</taxon>
        <taxon>Thermoprotei</taxon>
        <taxon>Thermofilales</taxon>
        <taxon>Thermofilaceae</taxon>
        <taxon>Thermofilum</taxon>
    </lineage>
</organism>
<name>A0A7C1CE47_9CREN</name>
<gene>
    <name evidence="1" type="ORF">ENN26_09230</name>
</gene>
<sequence>MLELIDGDPSQYRPVGLGIGDVEGSLEGFVKEGYLEKRREGYLVTMKGREYFRELWMSLDPLTEAYLVGAYMYFVAKRLEAKRTS</sequence>
<accession>A0A7C1CE47</accession>
<comment type="caution">
    <text evidence="1">The sequence shown here is derived from an EMBL/GenBank/DDBJ whole genome shotgun (WGS) entry which is preliminary data.</text>
</comment>
<reference evidence="1" key="1">
    <citation type="journal article" date="2020" name="mSystems">
        <title>Genome- and Community-Level Interaction Insights into Carbon Utilization and Element Cycling Functions of Hydrothermarchaeota in Hydrothermal Sediment.</title>
        <authorList>
            <person name="Zhou Z."/>
            <person name="Liu Y."/>
            <person name="Xu W."/>
            <person name="Pan J."/>
            <person name="Luo Z.H."/>
            <person name="Li M."/>
        </authorList>
    </citation>
    <scope>NUCLEOTIDE SEQUENCE [LARGE SCALE GENOMIC DNA]</scope>
    <source>
        <strain evidence="1">SpSt-116</strain>
    </source>
</reference>